<comment type="similarity">
    <text evidence="1">Belongs to the ComF/GntX family.</text>
</comment>
<accession>A0ABV4UGG7</accession>
<dbReference type="EMBL" id="JBEUWX010000002">
    <property type="protein sequence ID" value="MFA9950330.1"/>
    <property type="molecule type" value="Genomic_DNA"/>
</dbReference>
<evidence type="ECO:0000313" key="4">
    <source>
        <dbReference type="EMBL" id="MFA9950330.1"/>
    </source>
</evidence>
<feature type="domain" description="Phosphoribosyltransferase" evidence="2">
    <location>
        <begin position="178"/>
        <end position="223"/>
    </location>
</feature>
<gene>
    <name evidence="4" type="ORF">ABCS64_08360</name>
</gene>
<dbReference type="Pfam" id="PF00156">
    <property type="entry name" value="Pribosyltran"/>
    <property type="match status" value="1"/>
</dbReference>
<evidence type="ECO:0000313" key="5">
    <source>
        <dbReference type="Proteomes" id="UP001574673"/>
    </source>
</evidence>
<dbReference type="SUPFAM" id="SSF53271">
    <property type="entry name" value="PRTase-like"/>
    <property type="match status" value="1"/>
</dbReference>
<dbReference type="RefSeq" id="WP_418891392.1">
    <property type="nucleotide sequence ID" value="NZ_JBEUWX010000002.1"/>
</dbReference>
<evidence type="ECO:0000259" key="3">
    <source>
        <dbReference type="Pfam" id="PF18912"/>
    </source>
</evidence>
<dbReference type="InterPro" id="IPR044005">
    <property type="entry name" value="DZR_2"/>
</dbReference>
<dbReference type="Proteomes" id="UP001574673">
    <property type="component" value="Unassembled WGS sequence"/>
</dbReference>
<dbReference type="InterPro" id="IPR051910">
    <property type="entry name" value="ComF/GntX_DNA_util-trans"/>
</dbReference>
<proteinExistence type="inferred from homology"/>
<evidence type="ECO:0000259" key="2">
    <source>
        <dbReference type="Pfam" id="PF00156"/>
    </source>
</evidence>
<feature type="domain" description="Double zinc ribbon" evidence="3">
    <location>
        <begin position="2"/>
        <end position="51"/>
    </location>
</feature>
<organism evidence="4 5">
    <name type="scientific">Dentiradicibacter hellwigii</name>
    <dbReference type="NCBI Taxonomy" id="3149053"/>
    <lineage>
        <taxon>Bacteria</taxon>
        <taxon>Pseudomonadati</taxon>
        <taxon>Pseudomonadota</taxon>
        <taxon>Betaproteobacteria</taxon>
        <taxon>Rhodocyclales</taxon>
        <taxon>Rhodocyclaceae</taxon>
        <taxon>Dentiradicibacter</taxon>
    </lineage>
</organism>
<dbReference type="InterPro" id="IPR000836">
    <property type="entry name" value="PRTase_dom"/>
</dbReference>
<dbReference type="Pfam" id="PF18912">
    <property type="entry name" value="DZR_2"/>
    <property type="match status" value="1"/>
</dbReference>
<evidence type="ECO:0000256" key="1">
    <source>
        <dbReference type="ARBA" id="ARBA00008007"/>
    </source>
</evidence>
<dbReference type="CDD" id="cd06223">
    <property type="entry name" value="PRTases_typeI"/>
    <property type="match status" value="1"/>
</dbReference>
<dbReference type="InterPro" id="IPR029057">
    <property type="entry name" value="PRTase-like"/>
</dbReference>
<sequence length="227" mass="24892">MVLSQDCLLCTTSSRDLLCSACAGDLPRLPAQRCPVCALPTPRGEICGRCLTHTPHFDATYAVFRYGFPLDKLIQAFKYGHQLALGNYFGRQLAAFASVEGQTNIAGIFSADLIAPLPLHPARLRERGFNQSLELARPLAARLRRPLLPTLCRRVRNTPAQAGLPWRERKNNIRGAFRCETPLANKTILLVDDVMTTGASLNECARTLKRCGAAAVILLVLARALPE</sequence>
<dbReference type="PANTHER" id="PTHR47505:SF1">
    <property type="entry name" value="DNA UTILIZATION PROTEIN YHGH"/>
    <property type="match status" value="1"/>
</dbReference>
<protein>
    <submittedName>
        <fullName evidence="4">ComF family protein</fullName>
    </submittedName>
</protein>
<dbReference type="Gene3D" id="3.40.50.2020">
    <property type="match status" value="1"/>
</dbReference>
<keyword evidence="5" id="KW-1185">Reference proteome</keyword>
<reference evidence="5" key="1">
    <citation type="submission" date="2024-06" db="EMBL/GenBank/DDBJ databases">
        <title>Radixoralia hellwigii gen. nov., sp nov., isolated from a root canal in the human oral cavity.</title>
        <authorList>
            <person name="Bartsch S."/>
            <person name="Wittmer A."/>
            <person name="Schulz A.-K."/>
            <person name="Neumann-Schaal M."/>
            <person name="Wolf J."/>
            <person name="Gronow S."/>
            <person name="Tennert C."/>
            <person name="Haecker G."/>
            <person name="Cieplik F."/>
            <person name="Al-Ahmad A."/>
        </authorList>
    </citation>
    <scope>NUCLEOTIDE SEQUENCE [LARGE SCALE GENOMIC DNA]</scope>
    <source>
        <strain evidence="5">Wk13</strain>
    </source>
</reference>
<name>A0ABV4UGG7_9RHOO</name>
<dbReference type="PANTHER" id="PTHR47505">
    <property type="entry name" value="DNA UTILIZATION PROTEIN YHGH"/>
    <property type="match status" value="1"/>
</dbReference>
<comment type="caution">
    <text evidence="4">The sequence shown here is derived from an EMBL/GenBank/DDBJ whole genome shotgun (WGS) entry which is preliminary data.</text>
</comment>